<dbReference type="OrthoDB" id="239131at2759"/>
<organism evidence="4 5">
    <name type="scientific">Leishmania martiniquensis</name>
    <dbReference type="NCBI Taxonomy" id="1580590"/>
    <lineage>
        <taxon>Eukaryota</taxon>
        <taxon>Discoba</taxon>
        <taxon>Euglenozoa</taxon>
        <taxon>Kinetoplastea</taxon>
        <taxon>Metakinetoplastina</taxon>
        <taxon>Trypanosomatida</taxon>
        <taxon>Trypanosomatidae</taxon>
        <taxon>Leishmaniinae</taxon>
        <taxon>Leishmania</taxon>
    </lineage>
</organism>
<dbReference type="EMBL" id="JAFEUZ010000025">
    <property type="protein sequence ID" value="KAG5477063.1"/>
    <property type="molecule type" value="Genomic_DNA"/>
</dbReference>
<dbReference type="FunFam" id="3.10.310.50:FF:000002">
    <property type="entry name" value="TLP18.3, Psb32 and MOLO-1 founding proteins of phosphatase, putative"/>
    <property type="match status" value="1"/>
</dbReference>
<dbReference type="InterPro" id="IPR007621">
    <property type="entry name" value="TPM_dom"/>
</dbReference>
<dbReference type="GeneID" id="92515380"/>
<reference evidence="5" key="2">
    <citation type="journal article" date="2021" name="Sci. Data">
        <title>Chromosome-scale genome sequencing, assembly and annotation of six genomes from subfamily Leishmaniinae.</title>
        <authorList>
            <person name="Almutairi H."/>
            <person name="Urbaniak M.D."/>
            <person name="Bates M.D."/>
            <person name="Jariyapan N."/>
            <person name="Kwakye-Nuako G."/>
            <person name="Thomaz Soccol V."/>
            <person name="Al-Salem W.S."/>
            <person name="Dillon R.J."/>
            <person name="Bates P.A."/>
            <person name="Gatherer D."/>
        </authorList>
    </citation>
    <scope>NUCLEOTIDE SEQUENCE [LARGE SCALE GENOMIC DNA]</scope>
</reference>
<proteinExistence type="predicted"/>
<dbReference type="KEGG" id="lmat:92515380"/>
<feature type="compositionally biased region" description="Low complexity" evidence="1">
    <location>
        <begin position="25"/>
        <end position="46"/>
    </location>
</feature>
<protein>
    <recommendedName>
        <fullName evidence="3">TPM domain-containing protein</fullName>
    </recommendedName>
</protein>
<feature type="transmembrane region" description="Helical" evidence="2">
    <location>
        <begin position="275"/>
        <end position="294"/>
    </location>
</feature>
<name>A0A836H8T3_9TRYP</name>
<dbReference type="Proteomes" id="UP000673552">
    <property type="component" value="Unassembled WGS sequence"/>
</dbReference>
<keyword evidence="5" id="KW-1185">Reference proteome</keyword>
<gene>
    <name evidence="4" type="ORF">LSCM1_05403</name>
</gene>
<keyword evidence="2" id="KW-0472">Membrane</keyword>
<dbReference type="Pfam" id="PF04536">
    <property type="entry name" value="TPM_phosphatase"/>
    <property type="match status" value="1"/>
</dbReference>
<dbReference type="PANTHER" id="PTHR30373">
    <property type="entry name" value="UPF0603 PROTEIN YGCG"/>
    <property type="match status" value="1"/>
</dbReference>
<feature type="domain" description="TPM" evidence="3">
    <location>
        <begin position="117"/>
        <end position="239"/>
    </location>
</feature>
<accession>A0A836H8T3</accession>
<dbReference type="Gene3D" id="3.10.310.50">
    <property type="match status" value="1"/>
</dbReference>
<keyword evidence="2" id="KW-1133">Transmembrane helix</keyword>
<keyword evidence="2" id="KW-0812">Transmembrane</keyword>
<evidence type="ECO:0000313" key="5">
    <source>
        <dbReference type="Proteomes" id="UP000673552"/>
    </source>
</evidence>
<dbReference type="AlphaFoldDB" id="A0A836H8T3"/>
<evidence type="ECO:0000256" key="1">
    <source>
        <dbReference type="SAM" id="MobiDB-lite"/>
    </source>
</evidence>
<evidence type="ECO:0000259" key="3">
    <source>
        <dbReference type="Pfam" id="PF04536"/>
    </source>
</evidence>
<sequence length="443" mass="49680">MWRRGSTVAVVQLPCGGIHGRGSPGADSVAGTTTVAASSSPSSPLLTTRRHAGCDLLSPLSKLGQSRDLAADLKAGRQRNNREIIASFDKMQTMDEIHYRKTERPWELVPRYAKKRVTDLVGILSSEDRMEIEQAIDKMQSLCQTDMYVVLVPTVGYTTPKAFANSIFFDWAIGEPSGSGLLLVIAQREATVQLISGLPIEEYFDSHFLEPAVREIFQPLVRDGKPSQATVQLVYAIARQAQEMHTRWTKGMLALPTRNKVRLVGKTVRYGVRQVPYLVVGVLFFTACTAWLVSQVLDTVCPKCHHLMSRVRDDATLQKLMTRGQYLELMNGCSYYRVWKCPHCADGHSVVLCSRDLHQSTKCLQCMDCQYYTCGLEKQIVKLPSKDEDGLKKLTYSCANCHIGREVLLPLYRPVAMETEKKWFDFLLEGSQSHKKTSANLKP</sequence>
<evidence type="ECO:0000256" key="2">
    <source>
        <dbReference type="SAM" id="Phobius"/>
    </source>
</evidence>
<feature type="region of interest" description="Disordered" evidence="1">
    <location>
        <begin position="20"/>
        <end position="46"/>
    </location>
</feature>
<dbReference type="PANTHER" id="PTHR30373:SF2">
    <property type="entry name" value="UPF0603 PROTEIN YGCG"/>
    <property type="match status" value="1"/>
</dbReference>
<reference evidence="5" key="1">
    <citation type="journal article" date="2021" name="Microbiol. Resour. Announc.">
        <title>LGAAP: Leishmaniinae Genome Assembly and Annotation Pipeline.</title>
        <authorList>
            <person name="Almutairi H."/>
            <person name="Urbaniak M.D."/>
            <person name="Bates M.D."/>
            <person name="Jariyapan N."/>
            <person name="Kwakye-Nuako G."/>
            <person name="Thomaz-Soccol V."/>
            <person name="Al-Salem W.S."/>
            <person name="Dillon R.J."/>
            <person name="Bates P.A."/>
            <person name="Gatherer D."/>
        </authorList>
    </citation>
    <scope>NUCLEOTIDE SEQUENCE [LARGE SCALE GENOMIC DNA]</scope>
</reference>
<dbReference type="RefSeq" id="XP_067178233.1">
    <property type="nucleotide sequence ID" value="XM_067322868.1"/>
</dbReference>
<evidence type="ECO:0000313" key="4">
    <source>
        <dbReference type="EMBL" id="KAG5477063.1"/>
    </source>
</evidence>
<comment type="caution">
    <text evidence="4">The sequence shown here is derived from an EMBL/GenBank/DDBJ whole genome shotgun (WGS) entry which is preliminary data.</text>
</comment>